<accession>A0A2S6ILL6</accession>
<feature type="modified residue" description="Phosphohistidine" evidence="1">
    <location>
        <position position="57"/>
    </location>
</feature>
<organism evidence="3 4">
    <name type="scientific">Nonlabens xylanidelens</name>
    <dbReference type="NCBI Taxonomy" id="191564"/>
    <lineage>
        <taxon>Bacteria</taxon>
        <taxon>Pseudomonadati</taxon>
        <taxon>Bacteroidota</taxon>
        <taxon>Flavobacteriia</taxon>
        <taxon>Flavobacteriales</taxon>
        <taxon>Flavobacteriaceae</taxon>
        <taxon>Nonlabens</taxon>
    </lineage>
</organism>
<dbReference type="InterPro" id="IPR008207">
    <property type="entry name" value="Sig_transdc_His_kin_Hpt_dom"/>
</dbReference>
<dbReference type="EMBL" id="PTJE01000003">
    <property type="protein sequence ID" value="PPK95127.1"/>
    <property type="molecule type" value="Genomic_DNA"/>
</dbReference>
<sequence length="111" mass="12899">MKQVSYDLTNVIAMSDNDSDFVKLMVHTFIKDIPRDLERLAVAVSEQDRAGVHRYAHRIKPTLELFGIESFRHAAALELWGKSDVELNIKEDFLRLNQNLSEILIQLKRDF</sequence>
<comment type="caution">
    <text evidence="3">The sequence shown here is derived from an EMBL/GenBank/DDBJ whole genome shotgun (WGS) entry which is preliminary data.</text>
</comment>
<evidence type="ECO:0000313" key="3">
    <source>
        <dbReference type="EMBL" id="PPK95127.1"/>
    </source>
</evidence>
<dbReference type="AlphaFoldDB" id="A0A2S6ILL6"/>
<name>A0A2S6ILL6_9FLAO</name>
<keyword evidence="1" id="KW-0597">Phosphoprotein</keyword>
<dbReference type="OrthoDB" id="7478530at2"/>
<dbReference type="Proteomes" id="UP000239002">
    <property type="component" value="Unassembled WGS sequence"/>
</dbReference>
<reference evidence="3 4" key="1">
    <citation type="submission" date="2018-02" db="EMBL/GenBank/DDBJ databases">
        <title>Genomic Encyclopedia of Archaeal and Bacterial Type Strains, Phase II (KMG-II): from individual species to whole genera.</title>
        <authorList>
            <person name="Goeker M."/>
        </authorList>
    </citation>
    <scope>NUCLEOTIDE SEQUENCE [LARGE SCALE GENOMIC DNA]</scope>
    <source>
        <strain evidence="3 4">DSM 16809</strain>
    </source>
</reference>
<gene>
    <name evidence="3" type="ORF">LY01_01880</name>
</gene>
<dbReference type="GO" id="GO:0000160">
    <property type="term" value="P:phosphorelay signal transduction system"/>
    <property type="evidence" value="ECO:0007669"/>
    <property type="project" value="InterPro"/>
</dbReference>
<dbReference type="RefSeq" id="WP_104515553.1">
    <property type="nucleotide sequence ID" value="NZ_MQVW01000024.1"/>
</dbReference>
<dbReference type="InterPro" id="IPR036641">
    <property type="entry name" value="HPT_dom_sf"/>
</dbReference>
<dbReference type="PROSITE" id="PS50894">
    <property type="entry name" value="HPT"/>
    <property type="match status" value="1"/>
</dbReference>
<protein>
    <submittedName>
        <fullName evidence="3">Hpt domain-containing protein</fullName>
    </submittedName>
</protein>
<dbReference type="SUPFAM" id="SSF47226">
    <property type="entry name" value="Histidine-containing phosphotransfer domain, HPT domain"/>
    <property type="match status" value="1"/>
</dbReference>
<dbReference type="Gene3D" id="1.20.120.160">
    <property type="entry name" value="HPT domain"/>
    <property type="match status" value="1"/>
</dbReference>
<feature type="domain" description="HPt" evidence="2">
    <location>
        <begin position="18"/>
        <end position="111"/>
    </location>
</feature>
<keyword evidence="4" id="KW-1185">Reference proteome</keyword>
<evidence type="ECO:0000313" key="4">
    <source>
        <dbReference type="Proteomes" id="UP000239002"/>
    </source>
</evidence>
<proteinExistence type="predicted"/>
<dbReference type="Pfam" id="PF01627">
    <property type="entry name" value="Hpt"/>
    <property type="match status" value="1"/>
</dbReference>
<dbReference type="GO" id="GO:0004672">
    <property type="term" value="F:protein kinase activity"/>
    <property type="evidence" value="ECO:0007669"/>
    <property type="project" value="UniProtKB-ARBA"/>
</dbReference>
<evidence type="ECO:0000259" key="2">
    <source>
        <dbReference type="PROSITE" id="PS50894"/>
    </source>
</evidence>
<evidence type="ECO:0000256" key="1">
    <source>
        <dbReference type="PROSITE-ProRule" id="PRU00110"/>
    </source>
</evidence>